<dbReference type="Proteomes" id="UP000008144">
    <property type="component" value="Chromosome 4"/>
</dbReference>
<evidence type="ECO:0000256" key="5">
    <source>
        <dbReference type="PIRNR" id="PIRNR017302"/>
    </source>
</evidence>
<dbReference type="GO" id="GO:0006364">
    <property type="term" value="P:rRNA processing"/>
    <property type="evidence" value="ECO:0000318"/>
    <property type="project" value="GO_Central"/>
</dbReference>
<comment type="similarity">
    <text evidence="1 5">Belongs to the NOP53 family.</text>
</comment>
<evidence type="ECO:0000256" key="1">
    <source>
        <dbReference type="ARBA" id="ARBA00008838"/>
    </source>
</evidence>
<evidence type="ECO:0000256" key="2">
    <source>
        <dbReference type="ARBA" id="ARBA00018339"/>
    </source>
</evidence>
<dbReference type="GO" id="GO:0005654">
    <property type="term" value="C:nucleoplasm"/>
    <property type="evidence" value="ECO:0007669"/>
    <property type="project" value="UniProtKB-SubCell"/>
</dbReference>
<keyword evidence="3 5" id="KW-0690">Ribosome biogenesis</keyword>
<comment type="function">
    <text evidence="5">May play a role in ribosome biogenesis.</text>
</comment>
<feature type="compositionally biased region" description="Acidic residues" evidence="6">
    <location>
        <begin position="241"/>
        <end position="253"/>
    </location>
</feature>
<dbReference type="GO" id="GO:0005730">
    <property type="term" value="C:nucleolus"/>
    <property type="evidence" value="ECO:0000318"/>
    <property type="project" value="GO_Central"/>
</dbReference>
<dbReference type="InterPro" id="IPR011687">
    <property type="entry name" value="Nop53/GLTSCR2"/>
</dbReference>
<protein>
    <recommendedName>
        <fullName evidence="2 5">Ribosome biogenesis protein NOP53</fullName>
    </recommendedName>
</protein>
<evidence type="ECO:0000256" key="3">
    <source>
        <dbReference type="ARBA" id="ARBA00022517"/>
    </source>
</evidence>
<accession>H2XRY8</accession>
<feature type="region of interest" description="Disordered" evidence="6">
    <location>
        <begin position="241"/>
        <end position="277"/>
    </location>
</feature>
<sequence length="404" mass="47930">KRWNKNKKKNWRNKIDLTDLEDNLDKQRLELRTGGLVKDKLDHELYVVEKKAGNVNELPKQKPKYKRLRVDQILVPNPKDIKPTSKRNCAKFKRREARQTLIAKLGKKKTPVRGRSKHVNLSLDIWNQESKEIAEKVFRKNEIMRHTEGVVGKAQIQRPLHLDNKFGVKQAVKAVEPAHPGASYNPTFEDHQDLMLQEHNRESHKIAVNEKIERAIATNPLEIATDESQQKEWMEGLFDGGEEESDLEEDDDEGIRVNPPVSTEDRKTRKVRKREAREKDELKKKKIEWENKLKEHEIFRTKTFLSEIKQKEKKMELRKAKRQLRDRMPVLSAVKYVEPDQDVQLSSDMRGSLRQLKPEGNLIFDRYKSLQKRCIIETREKFKPPRRKYKIKFQEKRSFREIEL</sequence>
<comment type="subcellular location">
    <subcellularLocation>
        <location evidence="5">Nucleus</location>
        <location evidence="5">Nucleolus</location>
    </subcellularLocation>
    <subcellularLocation>
        <location evidence="5">Nucleus</location>
        <location evidence="5">Nucleoplasm</location>
    </subcellularLocation>
</comment>
<dbReference type="EMBL" id="EAAA01002030">
    <property type="status" value="NOT_ANNOTATED_CDS"/>
    <property type="molecule type" value="Genomic_DNA"/>
</dbReference>
<evidence type="ECO:0000256" key="4">
    <source>
        <dbReference type="ARBA" id="ARBA00023242"/>
    </source>
</evidence>
<evidence type="ECO:0000256" key="6">
    <source>
        <dbReference type="SAM" id="MobiDB-lite"/>
    </source>
</evidence>
<reference evidence="7" key="3">
    <citation type="submission" date="2025-08" db="UniProtKB">
        <authorList>
            <consortium name="Ensembl"/>
        </authorList>
    </citation>
    <scope>IDENTIFICATION</scope>
</reference>
<name>H2XRY8_CIOIN</name>
<dbReference type="Ensembl" id="ENSCINT00000033410.1">
    <property type="protein sequence ID" value="ENSCINP00000032422.1"/>
    <property type="gene ID" value="ENSCING00000021395.1"/>
</dbReference>
<dbReference type="HOGENOM" id="CLU_035888_0_1_1"/>
<dbReference type="AlphaFoldDB" id="H2XRY8"/>
<reference evidence="8" key="1">
    <citation type="journal article" date="2002" name="Science">
        <title>The draft genome of Ciona intestinalis: insights into chordate and vertebrate origins.</title>
        <authorList>
            <person name="Dehal P."/>
            <person name="Satou Y."/>
            <person name="Campbell R.K."/>
            <person name="Chapman J."/>
            <person name="Degnan B."/>
            <person name="De Tomaso A."/>
            <person name="Davidson B."/>
            <person name="Di Gregorio A."/>
            <person name="Gelpke M."/>
            <person name="Goodstein D.M."/>
            <person name="Harafuji N."/>
            <person name="Hastings K.E."/>
            <person name="Ho I."/>
            <person name="Hotta K."/>
            <person name="Huang W."/>
            <person name="Kawashima T."/>
            <person name="Lemaire P."/>
            <person name="Martinez D."/>
            <person name="Meinertzhagen I.A."/>
            <person name="Necula S."/>
            <person name="Nonaka M."/>
            <person name="Putnam N."/>
            <person name="Rash S."/>
            <person name="Saiga H."/>
            <person name="Satake M."/>
            <person name="Terry A."/>
            <person name="Yamada L."/>
            <person name="Wang H.G."/>
            <person name="Awazu S."/>
            <person name="Azumi K."/>
            <person name="Boore J."/>
            <person name="Branno M."/>
            <person name="Chin-Bow S."/>
            <person name="DeSantis R."/>
            <person name="Doyle S."/>
            <person name="Francino P."/>
            <person name="Keys D.N."/>
            <person name="Haga S."/>
            <person name="Hayashi H."/>
            <person name="Hino K."/>
            <person name="Imai K.S."/>
            <person name="Inaba K."/>
            <person name="Kano S."/>
            <person name="Kobayashi K."/>
            <person name="Kobayashi M."/>
            <person name="Lee B.I."/>
            <person name="Makabe K.W."/>
            <person name="Manohar C."/>
            <person name="Matassi G."/>
            <person name="Medina M."/>
            <person name="Mochizuki Y."/>
            <person name="Mount S."/>
            <person name="Morishita T."/>
            <person name="Miura S."/>
            <person name="Nakayama A."/>
            <person name="Nishizaka S."/>
            <person name="Nomoto H."/>
            <person name="Ohta F."/>
            <person name="Oishi K."/>
            <person name="Rigoutsos I."/>
            <person name="Sano M."/>
            <person name="Sasaki A."/>
            <person name="Sasakura Y."/>
            <person name="Shoguchi E."/>
            <person name="Shin-i T."/>
            <person name="Spagnuolo A."/>
            <person name="Stainier D."/>
            <person name="Suzuki M.M."/>
            <person name="Tassy O."/>
            <person name="Takatori N."/>
            <person name="Tokuoka M."/>
            <person name="Yagi K."/>
            <person name="Yoshizaki F."/>
            <person name="Wada S."/>
            <person name="Zhang C."/>
            <person name="Hyatt P.D."/>
            <person name="Larimer F."/>
            <person name="Detter C."/>
            <person name="Doggett N."/>
            <person name="Glavina T."/>
            <person name="Hawkins T."/>
            <person name="Richardson P."/>
            <person name="Lucas S."/>
            <person name="Kohara Y."/>
            <person name="Levine M."/>
            <person name="Satoh N."/>
            <person name="Rokhsar D.S."/>
        </authorList>
    </citation>
    <scope>NUCLEOTIDE SEQUENCE [LARGE SCALE GENOMIC DNA]</scope>
</reference>
<dbReference type="GeneTree" id="ENSGT00390000017267"/>
<dbReference type="PIRSF" id="PIRSF017302">
    <property type="entry name" value="Gltscr2"/>
    <property type="match status" value="1"/>
</dbReference>
<dbReference type="Pfam" id="PF07767">
    <property type="entry name" value="Nop53"/>
    <property type="match status" value="1"/>
</dbReference>
<evidence type="ECO:0000313" key="7">
    <source>
        <dbReference type="Ensembl" id="ENSCINP00000032422.1"/>
    </source>
</evidence>
<organism evidence="7 8">
    <name type="scientific">Ciona intestinalis</name>
    <name type="common">Transparent sea squirt</name>
    <name type="synonym">Ascidia intestinalis</name>
    <dbReference type="NCBI Taxonomy" id="7719"/>
    <lineage>
        <taxon>Eukaryota</taxon>
        <taxon>Metazoa</taxon>
        <taxon>Chordata</taxon>
        <taxon>Tunicata</taxon>
        <taxon>Ascidiacea</taxon>
        <taxon>Phlebobranchia</taxon>
        <taxon>Cionidae</taxon>
        <taxon>Ciona</taxon>
    </lineage>
</organism>
<evidence type="ECO:0000313" key="8">
    <source>
        <dbReference type="Proteomes" id="UP000008144"/>
    </source>
</evidence>
<dbReference type="FunCoup" id="H2XRY8">
    <property type="interactions" value="315"/>
</dbReference>
<keyword evidence="4 5" id="KW-0539">Nucleus</keyword>
<keyword evidence="8" id="KW-1185">Reference proteome</keyword>
<dbReference type="STRING" id="7719.ENSCINP00000032422"/>
<dbReference type="GO" id="GO:0000027">
    <property type="term" value="P:ribosomal large subunit assembly"/>
    <property type="evidence" value="ECO:0000318"/>
    <property type="project" value="GO_Central"/>
</dbReference>
<reference evidence="7" key="4">
    <citation type="submission" date="2025-09" db="UniProtKB">
        <authorList>
            <consortium name="Ensembl"/>
        </authorList>
    </citation>
    <scope>IDENTIFICATION</scope>
</reference>
<dbReference type="InParanoid" id="H2XRY8"/>
<reference evidence="7" key="2">
    <citation type="journal article" date="2008" name="Genome Biol.">
        <title>Improved genome assembly and evidence-based global gene model set for the chordate Ciona intestinalis: new insight into intron and operon populations.</title>
        <authorList>
            <person name="Satou Y."/>
            <person name="Mineta K."/>
            <person name="Ogasawara M."/>
            <person name="Sasakura Y."/>
            <person name="Shoguchi E."/>
            <person name="Ueno K."/>
            <person name="Yamada L."/>
            <person name="Matsumoto J."/>
            <person name="Wasserscheid J."/>
            <person name="Dewar K."/>
            <person name="Wiley G.B."/>
            <person name="Macmil S.L."/>
            <person name="Roe B.A."/>
            <person name="Zeller R.W."/>
            <person name="Hastings K.E."/>
            <person name="Lemaire P."/>
            <person name="Lindquist E."/>
            <person name="Endo T."/>
            <person name="Hotta K."/>
            <person name="Inaba K."/>
        </authorList>
    </citation>
    <scope>NUCLEOTIDE SEQUENCE [LARGE SCALE GENOMIC DNA]</scope>
    <source>
        <strain evidence="7">wild type</strain>
    </source>
</reference>
<dbReference type="PANTHER" id="PTHR14211:SF7">
    <property type="entry name" value="RIBOSOME BIOGENESIS PROTEIN NOP53"/>
    <property type="match status" value="1"/>
</dbReference>
<dbReference type="PANTHER" id="PTHR14211">
    <property type="entry name" value="GLIOMA SUPPRESSOR CANDIDATE REGION GENE 2"/>
    <property type="match status" value="1"/>
</dbReference>
<dbReference type="OMA" id="TEKWTHK"/>
<dbReference type="GO" id="GO:0008097">
    <property type="term" value="F:5S rRNA binding"/>
    <property type="evidence" value="ECO:0000318"/>
    <property type="project" value="GO_Central"/>
</dbReference>
<proteinExistence type="inferred from homology"/>